<protein>
    <submittedName>
        <fullName evidence="2">Uncharacterized protein</fullName>
    </submittedName>
</protein>
<feature type="compositionally biased region" description="Basic residues" evidence="1">
    <location>
        <begin position="101"/>
        <end position="120"/>
    </location>
</feature>
<evidence type="ECO:0000313" key="2">
    <source>
        <dbReference type="EMBL" id="KAF7434874.1"/>
    </source>
</evidence>
<dbReference type="AlphaFoldDB" id="A0A834UEC6"/>
<feature type="region of interest" description="Disordered" evidence="1">
    <location>
        <begin position="101"/>
        <end position="143"/>
    </location>
</feature>
<feature type="compositionally biased region" description="Basic and acidic residues" evidence="1">
    <location>
        <begin position="1"/>
        <end position="26"/>
    </location>
</feature>
<dbReference type="Proteomes" id="UP000600918">
    <property type="component" value="Unassembled WGS sequence"/>
</dbReference>
<organism evidence="2 3">
    <name type="scientific">Vespula pensylvanica</name>
    <name type="common">Western yellow jacket</name>
    <name type="synonym">Wasp</name>
    <dbReference type="NCBI Taxonomy" id="30213"/>
    <lineage>
        <taxon>Eukaryota</taxon>
        <taxon>Metazoa</taxon>
        <taxon>Ecdysozoa</taxon>
        <taxon>Arthropoda</taxon>
        <taxon>Hexapoda</taxon>
        <taxon>Insecta</taxon>
        <taxon>Pterygota</taxon>
        <taxon>Neoptera</taxon>
        <taxon>Endopterygota</taxon>
        <taxon>Hymenoptera</taxon>
        <taxon>Apocrita</taxon>
        <taxon>Aculeata</taxon>
        <taxon>Vespoidea</taxon>
        <taxon>Vespidae</taxon>
        <taxon>Vespinae</taxon>
        <taxon>Vespula</taxon>
    </lineage>
</organism>
<reference evidence="2" key="1">
    <citation type="journal article" date="2020" name="G3 (Bethesda)">
        <title>High-Quality Assemblies for Three Invasive Social Wasps from the &lt;i&gt;Vespula&lt;/i&gt; Genus.</title>
        <authorList>
            <person name="Harrop T.W.R."/>
            <person name="Guhlin J."/>
            <person name="McLaughlin G.M."/>
            <person name="Permina E."/>
            <person name="Stockwell P."/>
            <person name="Gilligan J."/>
            <person name="Le Lec M.F."/>
            <person name="Gruber M.A.M."/>
            <person name="Quinn O."/>
            <person name="Lovegrove M."/>
            <person name="Duncan E.J."/>
            <person name="Remnant E.J."/>
            <person name="Van Eeckhoven J."/>
            <person name="Graham B."/>
            <person name="Knapp R.A."/>
            <person name="Langford K.W."/>
            <person name="Kronenberg Z."/>
            <person name="Press M.O."/>
            <person name="Eacker S.M."/>
            <person name="Wilson-Rankin E.E."/>
            <person name="Purcell J."/>
            <person name="Lester P.J."/>
            <person name="Dearden P.K."/>
        </authorList>
    </citation>
    <scope>NUCLEOTIDE SEQUENCE</scope>
    <source>
        <strain evidence="2">Volc-1</strain>
    </source>
</reference>
<evidence type="ECO:0000313" key="3">
    <source>
        <dbReference type="Proteomes" id="UP000600918"/>
    </source>
</evidence>
<accession>A0A834UEC6</accession>
<comment type="caution">
    <text evidence="2">The sequence shown here is derived from an EMBL/GenBank/DDBJ whole genome shotgun (WGS) entry which is preliminary data.</text>
</comment>
<feature type="region of interest" description="Disordered" evidence="1">
    <location>
        <begin position="1"/>
        <end position="37"/>
    </location>
</feature>
<feature type="compositionally biased region" description="Basic residues" evidence="1">
    <location>
        <begin position="127"/>
        <end position="143"/>
    </location>
</feature>
<dbReference type="EMBL" id="JACSDY010000002">
    <property type="protein sequence ID" value="KAF7434874.1"/>
    <property type="molecule type" value="Genomic_DNA"/>
</dbReference>
<keyword evidence="3" id="KW-1185">Reference proteome</keyword>
<sequence length="196" mass="22685">MAKEKAGKYGGPDKEAGTKGREIDVKENEEEEEEGGKREYNARYVIINNPVRQRREVDGRLLLPPSADSHPLYTIMTTTTKTTKTKTKTKTTKTKTKTKTKTTKTKTKTKRTKTKKKTKTKATTAKTKTRTKTKMTMNKKKKGNHKFRRMWLMKLSYWISLHHRSNDDSIENFLNLDIYSNYVPLLILMLTSHGVQ</sequence>
<gene>
    <name evidence="2" type="ORF">H0235_003065</name>
</gene>
<evidence type="ECO:0000256" key="1">
    <source>
        <dbReference type="SAM" id="MobiDB-lite"/>
    </source>
</evidence>
<name>A0A834UEC6_VESPE</name>
<proteinExistence type="predicted"/>